<dbReference type="AlphaFoldDB" id="A0A423X4V0"/>
<dbReference type="Proteomes" id="UP000285146">
    <property type="component" value="Unassembled WGS sequence"/>
</dbReference>
<sequence length="327" mass="37803">MITTWDELLKAYEEFLESHPKRQEFDQLSTLEEKLDLDPDLFMDIYFLDPDLFMDIYFLDRRSTPDVLSITTFDWEKVKPAVDKVETLHAKVVGAGKNKVLRIGWNLEDVMRTGTSAQKRILVTDNVYEAMFDFGPALKGMMLISTVENIEARKVHSKIMDTMDAAELEEWEDQRGAFLLGYKFAMKRKRPSGKEEAAFAAYRSPRDRNRDQENPADPPPTKYYAKIRGSHRVPEWGDDFNDVYSDEIAGSPECKDGELCVFDIVVPWQQFSDVPSLCSGDGTAKWYKGMIEKVRDDLNQGRKRKRADWGSLRVYSRIAGNEFYQLV</sequence>
<protein>
    <submittedName>
        <fullName evidence="2">Uncharacterized protein</fullName>
    </submittedName>
</protein>
<organism evidence="2 3">
    <name type="scientific">Cytospora leucostoma</name>
    <dbReference type="NCBI Taxonomy" id="1230097"/>
    <lineage>
        <taxon>Eukaryota</taxon>
        <taxon>Fungi</taxon>
        <taxon>Dikarya</taxon>
        <taxon>Ascomycota</taxon>
        <taxon>Pezizomycotina</taxon>
        <taxon>Sordariomycetes</taxon>
        <taxon>Sordariomycetidae</taxon>
        <taxon>Diaporthales</taxon>
        <taxon>Cytosporaceae</taxon>
        <taxon>Cytospora</taxon>
    </lineage>
</organism>
<evidence type="ECO:0000313" key="2">
    <source>
        <dbReference type="EMBL" id="ROW10903.1"/>
    </source>
</evidence>
<dbReference type="InParanoid" id="A0A423X4V0"/>
<gene>
    <name evidence="2" type="ORF">VPNG_05361</name>
</gene>
<feature type="compositionally biased region" description="Basic and acidic residues" evidence="1">
    <location>
        <begin position="204"/>
        <end position="213"/>
    </location>
</feature>
<evidence type="ECO:0000313" key="3">
    <source>
        <dbReference type="Proteomes" id="UP000285146"/>
    </source>
</evidence>
<dbReference type="EMBL" id="LKEB01000027">
    <property type="protein sequence ID" value="ROW10903.1"/>
    <property type="molecule type" value="Genomic_DNA"/>
</dbReference>
<dbReference type="STRING" id="1230097.A0A423X4V0"/>
<accession>A0A423X4V0</accession>
<comment type="caution">
    <text evidence="2">The sequence shown here is derived from an EMBL/GenBank/DDBJ whole genome shotgun (WGS) entry which is preliminary data.</text>
</comment>
<feature type="region of interest" description="Disordered" evidence="1">
    <location>
        <begin position="196"/>
        <end position="222"/>
    </location>
</feature>
<dbReference type="OrthoDB" id="4630416at2759"/>
<reference evidence="2 3" key="1">
    <citation type="submission" date="2015-09" db="EMBL/GenBank/DDBJ databases">
        <title>Host preference determinants of Valsa canker pathogens revealed by comparative genomics.</title>
        <authorList>
            <person name="Yin Z."/>
            <person name="Huang L."/>
        </authorList>
    </citation>
    <scope>NUCLEOTIDE SEQUENCE [LARGE SCALE GENOMIC DNA]</scope>
    <source>
        <strain evidence="2 3">SXYLt</strain>
    </source>
</reference>
<keyword evidence="3" id="KW-1185">Reference proteome</keyword>
<evidence type="ECO:0000256" key="1">
    <source>
        <dbReference type="SAM" id="MobiDB-lite"/>
    </source>
</evidence>
<name>A0A423X4V0_9PEZI</name>
<proteinExistence type="predicted"/>